<evidence type="ECO:0000313" key="5">
    <source>
        <dbReference type="EMBL" id="PRH76634.1"/>
    </source>
</evidence>
<feature type="region of interest" description="Disordered" evidence="3">
    <location>
        <begin position="250"/>
        <end position="270"/>
    </location>
</feature>
<organism evidence="5 6">
    <name type="scientific">Streptomyces solincola</name>
    <dbReference type="NCBI Taxonomy" id="2100817"/>
    <lineage>
        <taxon>Bacteria</taxon>
        <taxon>Bacillati</taxon>
        <taxon>Actinomycetota</taxon>
        <taxon>Actinomycetes</taxon>
        <taxon>Kitasatosporales</taxon>
        <taxon>Streptomycetaceae</taxon>
        <taxon>Streptomyces</taxon>
    </lineage>
</organism>
<gene>
    <name evidence="5" type="ORF">C6N75_24570</name>
</gene>
<keyword evidence="2" id="KW-0012">Acyltransferase</keyword>
<evidence type="ECO:0000313" key="6">
    <source>
        <dbReference type="Proteomes" id="UP000239322"/>
    </source>
</evidence>
<name>A0A2S9PQE9_9ACTN</name>
<dbReference type="InterPro" id="IPR000182">
    <property type="entry name" value="GNAT_dom"/>
</dbReference>
<protein>
    <submittedName>
        <fullName evidence="5">GNAT family N-acetyltransferase</fullName>
    </submittedName>
</protein>
<dbReference type="GO" id="GO:0016747">
    <property type="term" value="F:acyltransferase activity, transferring groups other than amino-acyl groups"/>
    <property type="evidence" value="ECO:0007669"/>
    <property type="project" value="InterPro"/>
</dbReference>
<dbReference type="InterPro" id="IPR016181">
    <property type="entry name" value="Acyl_CoA_acyltransferase"/>
</dbReference>
<keyword evidence="1 5" id="KW-0808">Transferase</keyword>
<evidence type="ECO:0000256" key="1">
    <source>
        <dbReference type="ARBA" id="ARBA00022679"/>
    </source>
</evidence>
<dbReference type="SUPFAM" id="SSF55729">
    <property type="entry name" value="Acyl-CoA N-acyltransferases (Nat)"/>
    <property type="match status" value="1"/>
</dbReference>
<dbReference type="PANTHER" id="PTHR43877:SF2">
    <property type="entry name" value="AMINOALKYLPHOSPHONATE N-ACETYLTRANSFERASE-RELATED"/>
    <property type="match status" value="1"/>
</dbReference>
<dbReference type="CDD" id="cd04301">
    <property type="entry name" value="NAT_SF"/>
    <property type="match status" value="1"/>
</dbReference>
<keyword evidence="6" id="KW-1185">Reference proteome</keyword>
<comment type="caution">
    <text evidence="5">The sequence shown here is derived from an EMBL/GenBank/DDBJ whole genome shotgun (WGS) entry which is preliminary data.</text>
</comment>
<evidence type="ECO:0000256" key="2">
    <source>
        <dbReference type="ARBA" id="ARBA00023315"/>
    </source>
</evidence>
<dbReference type="PROSITE" id="PS51186">
    <property type="entry name" value="GNAT"/>
    <property type="match status" value="1"/>
</dbReference>
<dbReference type="Proteomes" id="UP000239322">
    <property type="component" value="Unassembled WGS sequence"/>
</dbReference>
<evidence type="ECO:0000256" key="3">
    <source>
        <dbReference type="SAM" id="MobiDB-lite"/>
    </source>
</evidence>
<sequence length="670" mass="71222">MTLTVRPYRPGDAAGIAALYSRHRDGPNPVAGGITAAQLDQELTERATALFLVAVDDERPVGTFGLFHGTGRRTARAGELIADMFFVAPAYRGGALTGRLFTDAVEWMVRSGCLVLRLTVNPANTTAFRLYRRVGCVCLGRTTPGEDGNIELHNHIPLILRSVLADLDEHARQALFDLSSFAGVTDLRDGELGSDVELVDGVRTVSYVLHLGEHRLTATVDADRGLVRSARLTSPDGAARAVGVEAPPYRVRTTTGRPPHRFTSGDLSGELDPDDGTLRVLAAGHHGPLLVSSWPGGPAGRPASWREAEPRDLTVRRVPHGVRVTERRDDAEVTGTLTLRDGVLCQEFTGAPRPGHLFQTVGLRQGVVAPGDGSRHPIGLGLGVRDASEIVAAGHRVPVGGRTAWHGPSWSVELSADTPVRLVHATLLRRTLVPGPDGVARLRTALTPRTSPAPLAPPVLAPPPGPRRIHLDAGTGGVTSWREGSVRVLRCPHPRTRTLGSNPQWRAGMWVTAETHRSDRAHGLGWGVPSPAPWHNGSPSELDCPDEGIAWQVSGPEGPGTPVRVDIRAPGAPEETVLWLTPHTPRTATVAVASGGGRHELSTDGFRQVWADAVAVRLTDGHWLHCRPADPTAATAEIVVRATPAGPLVGCAAPARSGPAWLLTVSEHGL</sequence>
<proteinExistence type="predicted"/>
<dbReference type="EMBL" id="PVLV01000461">
    <property type="protein sequence ID" value="PRH76634.1"/>
    <property type="molecule type" value="Genomic_DNA"/>
</dbReference>
<dbReference type="Gene3D" id="3.40.630.30">
    <property type="match status" value="1"/>
</dbReference>
<dbReference type="OrthoDB" id="2894645at2"/>
<reference evidence="5 6" key="1">
    <citation type="submission" date="2018-03" db="EMBL/GenBank/DDBJ databases">
        <title>Novel Streptomyces sp. from soil.</title>
        <authorList>
            <person name="Tan G.Y.A."/>
            <person name="Lee Z.Y."/>
        </authorList>
    </citation>
    <scope>NUCLEOTIDE SEQUENCE [LARGE SCALE GENOMIC DNA]</scope>
    <source>
        <strain evidence="5 6">ST5x</strain>
    </source>
</reference>
<dbReference type="Pfam" id="PF00583">
    <property type="entry name" value="Acetyltransf_1"/>
    <property type="match status" value="1"/>
</dbReference>
<dbReference type="AlphaFoldDB" id="A0A2S9PQE9"/>
<feature type="domain" description="N-acetyltransferase" evidence="4">
    <location>
        <begin position="3"/>
        <end position="163"/>
    </location>
</feature>
<evidence type="ECO:0000259" key="4">
    <source>
        <dbReference type="PROSITE" id="PS51186"/>
    </source>
</evidence>
<dbReference type="RefSeq" id="WP_105871084.1">
    <property type="nucleotide sequence ID" value="NZ_PVLV01000461.1"/>
</dbReference>
<accession>A0A2S9PQE9</accession>
<dbReference type="PANTHER" id="PTHR43877">
    <property type="entry name" value="AMINOALKYLPHOSPHONATE N-ACETYLTRANSFERASE-RELATED-RELATED"/>
    <property type="match status" value="1"/>
</dbReference>
<dbReference type="InterPro" id="IPR050832">
    <property type="entry name" value="Bact_Acetyltransf"/>
</dbReference>